<accession>A0A5C5XD06</accession>
<keyword evidence="9" id="KW-1185">Reference proteome</keyword>
<comment type="caution">
    <text evidence="8">The sequence shown here is derived from an EMBL/GenBank/DDBJ whole genome shotgun (WGS) entry which is preliminary data.</text>
</comment>
<protein>
    <submittedName>
        <fullName evidence="8">Arylsulfatase</fullName>
        <ecNumber evidence="8">3.1.6.1</ecNumber>
    </submittedName>
</protein>
<dbReference type="InterPro" id="IPR000917">
    <property type="entry name" value="Sulfatase_N"/>
</dbReference>
<comment type="similarity">
    <text evidence="1">Belongs to the sulfatase family.</text>
</comment>
<evidence type="ECO:0000313" key="8">
    <source>
        <dbReference type="EMBL" id="TWT60678.1"/>
    </source>
</evidence>
<organism evidence="8 9">
    <name type="scientific">Rubinisphaera italica</name>
    <dbReference type="NCBI Taxonomy" id="2527969"/>
    <lineage>
        <taxon>Bacteria</taxon>
        <taxon>Pseudomonadati</taxon>
        <taxon>Planctomycetota</taxon>
        <taxon>Planctomycetia</taxon>
        <taxon>Planctomycetales</taxon>
        <taxon>Planctomycetaceae</taxon>
        <taxon>Rubinisphaera</taxon>
    </lineage>
</organism>
<keyword evidence="4" id="KW-0325">Glycoprotein</keyword>
<evidence type="ECO:0000256" key="1">
    <source>
        <dbReference type="ARBA" id="ARBA00008779"/>
    </source>
</evidence>
<dbReference type="GO" id="GO:0004065">
    <property type="term" value="F:arylsulfatase activity"/>
    <property type="evidence" value="ECO:0007669"/>
    <property type="project" value="UniProtKB-EC"/>
</dbReference>
<evidence type="ECO:0000256" key="3">
    <source>
        <dbReference type="ARBA" id="ARBA00022801"/>
    </source>
</evidence>
<keyword evidence="2" id="KW-0732">Signal</keyword>
<evidence type="ECO:0000259" key="7">
    <source>
        <dbReference type="Pfam" id="PF00884"/>
    </source>
</evidence>
<dbReference type="Proteomes" id="UP000316095">
    <property type="component" value="Unassembled WGS sequence"/>
</dbReference>
<dbReference type="InterPro" id="IPR017850">
    <property type="entry name" value="Alkaline_phosphatase_core_sf"/>
</dbReference>
<evidence type="ECO:0000256" key="6">
    <source>
        <dbReference type="SAM" id="Phobius"/>
    </source>
</evidence>
<dbReference type="PANTHER" id="PTHR43108">
    <property type="entry name" value="N-ACETYLGLUCOSAMINE-6-SULFATASE FAMILY MEMBER"/>
    <property type="match status" value="1"/>
</dbReference>
<evidence type="ECO:0000256" key="2">
    <source>
        <dbReference type="ARBA" id="ARBA00022729"/>
    </source>
</evidence>
<dbReference type="InterPro" id="IPR024607">
    <property type="entry name" value="Sulfatase_CS"/>
</dbReference>
<dbReference type="PROSITE" id="PS00149">
    <property type="entry name" value="SULFATASE_2"/>
    <property type="match status" value="1"/>
</dbReference>
<evidence type="ECO:0000256" key="4">
    <source>
        <dbReference type="ARBA" id="ARBA00023180"/>
    </source>
</evidence>
<dbReference type="EMBL" id="SJPG01000001">
    <property type="protein sequence ID" value="TWT60678.1"/>
    <property type="molecule type" value="Genomic_DNA"/>
</dbReference>
<dbReference type="Pfam" id="PF00884">
    <property type="entry name" value="Sulfatase"/>
    <property type="match status" value="1"/>
</dbReference>
<evidence type="ECO:0000313" key="9">
    <source>
        <dbReference type="Proteomes" id="UP000316095"/>
    </source>
</evidence>
<keyword evidence="6" id="KW-0472">Membrane</keyword>
<sequence length="645" mass="72468">MLSKRLWDAGTFEEMREHLGLETTVDEPGTRCCGWSHVFSAAYSDRILVFPASEASIGKDSCSLARLNFTNSGISLLFNCGSQITFVVSEARAHYSWDSSTLTVVSQGMKKARKMNHVIQTIITSLLFGVCAVSGAMAAQPNIVFIFSDDHAEHAISAYGSKVNQTPHLDRLAQGGTRFLNSFVTNSICTPSRATLLTGQYSHLNGVPVFNRFDPSRDTVAKHLQAGGYHTGIIGKWHLGSDPVGFDRWCVLPGQGSYWNPTFLVPEGKLMIEGHCTDVTTDLGIEFLKTRPQDKPFFLMLHQKAPHRNWDPDERNKALFKNKVIPEPETLWDDYKTRPAALPENQQTVARDLTRRDLKLDPPADLQGRDRNQWLGVKPMELTIDGKTLTGDELVRWKYQRYMQDYLACVQGVDDGVGRVLDYLDEADLAKETIVIYSADNGWYLGDLGMYDKRFMYEPGLRVPLLAKGPGIKANSTPSQFVANIDLAPTFLDLAGLSIPESMQGRSLAPLLRGESPNDWRETVYYRYYHDPGHHNTRAHYGVRTKTHKLIYYWKKDAYEMFDLVNDPAEQNNLLYEDAVASKPENMVKFEELKAELIHLQKQFKDDGQYADPSTWPKGSADGPFNHKPLGSKSIVEAISLSDAD</sequence>
<gene>
    <name evidence="8" type="ORF">Pan54_13920</name>
</gene>
<keyword evidence="6" id="KW-1133">Transmembrane helix</keyword>
<keyword evidence="6" id="KW-0812">Transmembrane</keyword>
<dbReference type="Gene3D" id="3.40.720.10">
    <property type="entry name" value="Alkaline Phosphatase, subunit A"/>
    <property type="match status" value="1"/>
</dbReference>
<dbReference type="AlphaFoldDB" id="A0A5C5XD06"/>
<feature type="domain" description="Sulfatase N-terminal" evidence="7">
    <location>
        <begin position="141"/>
        <end position="496"/>
    </location>
</feature>
<dbReference type="EC" id="3.1.6.1" evidence="8"/>
<dbReference type="SUPFAM" id="SSF53649">
    <property type="entry name" value="Alkaline phosphatase-like"/>
    <property type="match status" value="1"/>
</dbReference>
<dbReference type="PROSITE" id="PS00523">
    <property type="entry name" value="SULFATASE_1"/>
    <property type="match status" value="1"/>
</dbReference>
<proteinExistence type="inferred from homology"/>
<name>A0A5C5XD06_9PLAN</name>
<keyword evidence="3 8" id="KW-0378">Hydrolase</keyword>
<reference evidence="8 9" key="1">
    <citation type="submission" date="2019-02" db="EMBL/GenBank/DDBJ databases">
        <title>Deep-cultivation of Planctomycetes and their phenomic and genomic characterization uncovers novel biology.</title>
        <authorList>
            <person name="Wiegand S."/>
            <person name="Jogler M."/>
            <person name="Boedeker C."/>
            <person name="Pinto D."/>
            <person name="Vollmers J."/>
            <person name="Rivas-Marin E."/>
            <person name="Kohn T."/>
            <person name="Peeters S.H."/>
            <person name="Heuer A."/>
            <person name="Rast P."/>
            <person name="Oberbeckmann S."/>
            <person name="Bunk B."/>
            <person name="Jeske O."/>
            <person name="Meyerdierks A."/>
            <person name="Storesund J.E."/>
            <person name="Kallscheuer N."/>
            <person name="Luecker S."/>
            <person name="Lage O.M."/>
            <person name="Pohl T."/>
            <person name="Merkel B.J."/>
            <person name="Hornburger P."/>
            <person name="Mueller R.-W."/>
            <person name="Bruemmer F."/>
            <person name="Labrenz M."/>
            <person name="Spormann A.M."/>
            <person name="Op Den Camp H."/>
            <person name="Overmann J."/>
            <person name="Amann R."/>
            <person name="Jetten M.S.M."/>
            <person name="Mascher T."/>
            <person name="Medema M.H."/>
            <person name="Devos D.P."/>
            <person name="Kaster A.-K."/>
            <person name="Ovreas L."/>
            <person name="Rohde M."/>
            <person name="Galperin M.Y."/>
            <person name="Jogler C."/>
        </authorList>
    </citation>
    <scope>NUCLEOTIDE SEQUENCE [LARGE SCALE GENOMIC DNA]</scope>
    <source>
        <strain evidence="8 9">Pan54</strain>
    </source>
</reference>
<evidence type="ECO:0000256" key="5">
    <source>
        <dbReference type="SAM" id="MobiDB-lite"/>
    </source>
</evidence>
<feature type="region of interest" description="Disordered" evidence="5">
    <location>
        <begin position="608"/>
        <end position="630"/>
    </location>
</feature>
<feature type="transmembrane region" description="Helical" evidence="6">
    <location>
        <begin position="118"/>
        <end position="139"/>
    </location>
</feature>
<dbReference type="PANTHER" id="PTHR43108:SF6">
    <property type="entry name" value="N-SULPHOGLUCOSAMINE SULPHOHYDROLASE"/>
    <property type="match status" value="1"/>
</dbReference>
<dbReference type="CDD" id="cd16031">
    <property type="entry name" value="G6S_like"/>
    <property type="match status" value="1"/>
</dbReference>